<keyword evidence="1" id="KW-0805">Transcription regulation</keyword>
<keyword evidence="3" id="KW-0804">Transcription</keyword>
<dbReference type="SMART" id="SM00871">
    <property type="entry name" value="AraC_E_bind"/>
    <property type="match status" value="1"/>
</dbReference>
<sequence>MANAHLIEYSRRMNRVLDHIDRHLDQSLELAQLADVAHFSPFHFHRVFQAWMGETLGDYLRRRRLEAAAATLAIHPDEPVLNVALGVGFGSGEAFARAFKLRFGMTPSAWRAQTPARWQAEVAAVHARQAERLRNLDQALRKPDQTSADADGHTGHSFFDLETLMNVSIQTLPAARIAYLRHIGPYGPALGLFWRQKFAPWARIHGLATHTAYGIGYDDPSITPAEKCRYDAAVEVPAGFVASGEVGVAELPGGRYAVAHFNGDVRTIGDAWLALTRDWLPSSGYQFDHRPCFERYAGAPDENTDREQFECDLCIPVRPL</sequence>
<keyword evidence="6" id="KW-1185">Reference proteome</keyword>
<name>A0ABQ3H3D4_9NEIS</name>
<proteinExistence type="predicted"/>
<feature type="domain" description="HTH araC/xylS-type" evidence="4">
    <location>
        <begin position="14"/>
        <end position="113"/>
    </location>
</feature>
<dbReference type="InterPro" id="IPR018060">
    <property type="entry name" value="HTH_AraC"/>
</dbReference>
<dbReference type="Pfam" id="PF12833">
    <property type="entry name" value="HTH_18"/>
    <property type="match status" value="1"/>
</dbReference>
<dbReference type="RefSeq" id="WP_189461306.1">
    <property type="nucleotide sequence ID" value="NZ_BMYO01000007.1"/>
</dbReference>
<evidence type="ECO:0000256" key="1">
    <source>
        <dbReference type="ARBA" id="ARBA00023015"/>
    </source>
</evidence>
<keyword evidence="2" id="KW-0238">DNA-binding</keyword>
<dbReference type="InterPro" id="IPR020449">
    <property type="entry name" value="Tscrpt_reg_AraC-type_HTH"/>
</dbReference>
<dbReference type="SUPFAM" id="SSF46689">
    <property type="entry name" value="Homeodomain-like"/>
    <property type="match status" value="2"/>
</dbReference>
<gene>
    <name evidence="5" type="ORF">GCM10007350_25740</name>
</gene>
<dbReference type="PANTHER" id="PTHR40055:SF1">
    <property type="entry name" value="TRANSCRIPTIONAL REGULATOR YGIV-RELATED"/>
    <property type="match status" value="1"/>
</dbReference>
<dbReference type="InterPro" id="IPR009057">
    <property type="entry name" value="Homeodomain-like_sf"/>
</dbReference>
<dbReference type="PROSITE" id="PS01124">
    <property type="entry name" value="HTH_ARAC_FAMILY_2"/>
    <property type="match status" value="1"/>
</dbReference>
<organism evidence="5 6">
    <name type="scientific">Jeongeupia chitinilytica</name>
    <dbReference type="NCBI Taxonomy" id="1041641"/>
    <lineage>
        <taxon>Bacteria</taxon>
        <taxon>Pseudomonadati</taxon>
        <taxon>Pseudomonadota</taxon>
        <taxon>Betaproteobacteria</taxon>
        <taxon>Neisseriales</taxon>
        <taxon>Chitinibacteraceae</taxon>
        <taxon>Jeongeupia</taxon>
    </lineage>
</organism>
<dbReference type="InterPro" id="IPR010499">
    <property type="entry name" value="AraC_E-bd"/>
</dbReference>
<dbReference type="Pfam" id="PF06445">
    <property type="entry name" value="GyrI-like"/>
    <property type="match status" value="1"/>
</dbReference>
<accession>A0ABQ3H3D4</accession>
<reference evidence="6" key="1">
    <citation type="journal article" date="2019" name="Int. J. Syst. Evol. Microbiol.">
        <title>The Global Catalogue of Microorganisms (GCM) 10K type strain sequencing project: providing services to taxonomists for standard genome sequencing and annotation.</title>
        <authorList>
            <consortium name="The Broad Institute Genomics Platform"/>
            <consortium name="The Broad Institute Genome Sequencing Center for Infectious Disease"/>
            <person name="Wu L."/>
            <person name="Ma J."/>
        </authorList>
    </citation>
    <scope>NUCLEOTIDE SEQUENCE [LARGE SCALE GENOMIC DNA]</scope>
    <source>
        <strain evidence="6">KCTC 23701</strain>
    </source>
</reference>
<evidence type="ECO:0000259" key="4">
    <source>
        <dbReference type="PROSITE" id="PS01124"/>
    </source>
</evidence>
<dbReference type="Gene3D" id="3.20.80.10">
    <property type="entry name" value="Regulatory factor, effector binding domain"/>
    <property type="match status" value="1"/>
</dbReference>
<dbReference type="PROSITE" id="PS00041">
    <property type="entry name" value="HTH_ARAC_FAMILY_1"/>
    <property type="match status" value="1"/>
</dbReference>
<evidence type="ECO:0000256" key="3">
    <source>
        <dbReference type="ARBA" id="ARBA00023163"/>
    </source>
</evidence>
<protein>
    <submittedName>
        <fullName evidence="5">AraC family transcriptional regulator</fullName>
    </submittedName>
</protein>
<dbReference type="EMBL" id="BMYO01000007">
    <property type="protein sequence ID" value="GHD65376.1"/>
    <property type="molecule type" value="Genomic_DNA"/>
</dbReference>
<dbReference type="Gene3D" id="1.10.10.60">
    <property type="entry name" value="Homeodomain-like"/>
    <property type="match status" value="2"/>
</dbReference>
<dbReference type="PRINTS" id="PR00032">
    <property type="entry name" value="HTHARAC"/>
</dbReference>
<dbReference type="InterPro" id="IPR029442">
    <property type="entry name" value="GyrI-like"/>
</dbReference>
<dbReference type="InterPro" id="IPR050908">
    <property type="entry name" value="SmbC-like"/>
</dbReference>
<dbReference type="Proteomes" id="UP000604737">
    <property type="component" value="Unassembled WGS sequence"/>
</dbReference>
<dbReference type="InterPro" id="IPR011256">
    <property type="entry name" value="Reg_factor_effector_dom_sf"/>
</dbReference>
<dbReference type="InterPro" id="IPR018062">
    <property type="entry name" value="HTH_AraC-typ_CS"/>
</dbReference>
<dbReference type="PANTHER" id="PTHR40055">
    <property type="entry name" value="TRANSCRIPTIONAL REGULATOR YGIV-RELATED"/>
    <property type="match status" value="1"/>
</dbReference>
<dbReference type="SMART" id="SM00342">
    <property type="entry name" value="HTH_ARAC"/>
    <property type="match status" value="1"/>
</dbReference>
<dbReference type="SUPFAM" id="SSF55136">
    <property type="entry name" value="Probable bacterial effector-binding domain"/>
    <property type="match status" value="1"/>
</dbReference>
<evidence type="ECO:0000313" key="6">
    <source>
        <dbReference type="Proteomes" id="UP000604737"/>
    </source>
</evidence>
<evidence type="ECO:0000313" key="5">
    <source>
        <dbReference type="EMBL" id="GHD65376.1"/>
    </source>
</evidence>
<evidence type="ECO:0000256" key="2">
    <source>
        <dbReference type="ARBA" id="ARBA00023125"/>
    </source>
</evidence>
<comment type="caution">
    <text evidence="5">The sequence shown here is derived from an EMBL/GenBank/DDBJ whole genome shotgun (WGS) entry which is preliminary data.</text>
</comment>